<dbReference type="Gene3D" id="3.90.1150.200">
    <property type="match status" value="1"/>
</dbReference>
<protein>
    <submittedName>
        <fullName evidence="2">DUF1801 domain-containing protein</fullName>
    </submittedName>
</protein>
<reference evidence="2" key="1">
    <citation type="submission" date="2022-09" db="EMBL/GenBank/DDBJ databases">
        <title>Genome analysis and characterization of larvicidal activity of Brevibacillus strains.</title>
        <authorList>
            <person name="Patrusheva E.V."/>
            <person name="Izotova A.O."/>
            <person name="Toshchakov S.V."/>
            <person name="Sineoky S.P."/>
        </authorList>
    </citation>
    <scope>NUCLEOTIDE SEQUENCE</scope>
    <source>
        <strain evidence="2">VKPM_B-13247</strain>
    </source>
</reference>
<evidence type="ECO:0000313" key="3">
    <source>
        <dbReference type="Proteomes" id="UP001077662"/>
    </source>
</evidence>
<dbReference type="EMBL" id="JAPTNE010000012">
    <property type="protein sequence ID" value="MCZ0807333.1"/>
    <property type="molecule type" value="Genomic_DNA"/>
</dbReference>
<comment type="caution">
    <text evidence="2">The sequence shown here is derived from an EMBL/GenBank/DDBJ whole genome shotgun (WGS) entry which is preliminary data.</text>
</comment>
<name>A0AAP3G7B7_BRELA</name>
<gene>
    <name evidence="2" type="ORF">O0554_10450</name>
</gene>
<evidence type="ECO:0000259" key="1">
    <source>
        <dbReference type="Pfam" id="PF08818"/>
    </source>
</evidence>
<dbReference type="Pfam" id="PF08818">
    <property type="entry name" value="DUF1801"/>
    <property type="match status" value="1"/>
</dbReference>
<proteinExistence type="predicted"/>
<accession>A0AAP3G7B7</accession>
<dbReference type="InterPro" id="IPR014922">
    <property type="entry name" value="YdhG-like"/>
</dbReference>
<organism evidence="2 3">
    <name type="scientific">Brevibacillus laterosporus</name>
    <name type="common">Bacillus laterosporus</name>
    <dbReference type="NCBI Taxonomy" id="1465"/>
    <lineage>
        <taxon>Bacteria</taxon>
        <taxon>Bacillati</taxon>
        <taxon>Bacillota</taxon>
        <taxon>Bacilli</taxon>
        <taxon>Bacillales</taxon>
        <taxon>Paenibacillaceae</taxon>
        <taxon>Brevibacillus</taxon>
    </lineage>
</organism>
<dbReference type="SUPFAM" id="SSF159888">
    <property type="entry name" value="YdhG-like"/>
    <property type="match status" value="1"/>
</dbReference>
<sequence>MPQNIETVDAYIANAPKDRRDDLNKLRTLLVQEVPNAKELIKYKMPYYSNQKDSERFSTS</sequence>
<dbReference type="AlphaFoldDB" id="A0AAP3G7B7"/>
<evidence type="ECO:0000313" key="2">
    <source>
        <dbReference type="EMBL" id="MCZ0807333.1"/>
    </source>
</evidence>
<feature type="domain" description="YdhG-like" evidence="1">
    <location>
        <begin position="19"/>
        <end position="52"/>
    </location>
</feature>
<dbReference type="RefSeq" id="WP_181022629.1">
    <property type="nucleotide sequence ID" value="NZ_JANSGW010000012.1"/>
</dbReference>
<dbReference type="Proteomes" id="UP001077662">
    <property type="component" value="Unassembled WGS sequence"/>
</dbReference>